<evidence type="ECO:0000259" key="2">
    <source>
        <dbReference type="Pfam" id="PF01757"/>
    </source>
</evidence>
<dbReference type="GO" id="GO:0016746">
    <property type="term" value="F:acyltransferase activity"/>
    <property type="evidence" value="ECO:0007669"/>
    <property type="project" value="UniProtKB-KW"/>
</dbReference>
<dbReference type="PANTHER" id="PTHR23028:SF53">
    <property type="entry name" value="ACYL_TRANSF_3 DOMAIN-CONTAINING PROTEIN"/>
    <property type="match status" value="1"/>
</dbReference>
<feature type="transmembrane region" description="Helical" evidence="1">
    <location>
        <begin position="36"/>
        <end position="57"/>
    </location>
</feature>
<dbReference type="InterPro" id="IPR002656">
    <property type="entry name" value="Acyl_transf_3_dom"/>
</dbReference>
<evidence type="ECO:0000313" key="5">
    <source>
        <dbReference type="Proteomes" id="UP000662818"/>
    </source>
</evidence>
<accession>A0ABX7PFN0</accession>
<dbReference type="InterPro" id="IPR050879">
    <property type="entry name" value="Acyltransferase_3"/>
</dbReference>
<dbReference type="Pfam" id="PF19040">
    <property type="entry name" value="SGNH"/>
    <property type="match status" value="1"/>
</dbReference>
<dbReference type="InterPro" id="IPR043968">
    <property type="entry name" value="SGNH"/>
</dbReference>
<proteinExistence type="predicted"/>
<dbReference type="Pfam" id="PF01757">
    <property type="entry name" value="Acyl_transf_3"/>
    <property type="match status" value="1"/>
</dbReference>
<evidence type="ECO:0000313" key="4">
    <source>
        <dbReference type="EMBL" id="QSR24592.1"/>
    </source>
</evidence>
<feature type="transmembrane region" description="Helical" evidence="1">
    <location>
        <begin position="371"/>
        <end position="391"/>
    </location>
</feature>
<dbReference type="EMBL" id="CP022295">
    <property type="protein sequence ID" value="QSR24592.1"/>
    <property type="molecule type" value="Genomic_DNA"/>
</dbReference>
<feature type="transmembrane region" description="Helical" evidence="1">
    <location>
        <begin position="78"/>
        <end position="97"/>
    </location>
</feature>
<keyword evidence="5" id="KW-1185">Reference proteome</keyword>
<keyword evidence="4" id="KW-0012">Acyltransferase</keyword>
<keyword evidence="1" id="KW-0812">Transmembrane</keyword>
<organism evidence="4 5">
    <name type="scientific">Nocardioides aromaticivorans</name>
    <dbReference type="NCBI Taxonomy" id="200618"/>
    <lineage>
        <taxon>Bacteria</taxon>
        <taxon>Bacillati</taxon>
        <taxon>Actinomycetota</taxon>
        <taxon>Actinomycetes</taxon>
        <taxon>Propionibacteriales</taxon>
        <taxon>Nocardioidaceae</taxon>
        <taxon>Nocardioides</taxon>
    </lineage>
</organism>
<keyword evidence="1" id="KW-1133">Transmembrane helix</keyword>
<feature type="domain" description="Acyltransferase 3" evidence="2">
    <location>
        <begin position="12"/>
        <end position="350"/>
    </location>
</feature>
<feature type="transmembrane region" description="Helical" evidence="1">
    <location>
        <begin position="149"/>
        <end position="165"/>
    </location>
</feature>
<feature type="transmembrane region" description="Helical" evidence="1">
    <location>
        <begin position="174"/>
        <end position="194"/>
    </location>
</feature>
<evidence type="ECO:0000259" key="3">
    <source>
        <dbReference type="Pfam" id="PF19040"/>
    </source>
</evidence>
<dbReference type="RefSeq" id="WP_207008485.1">
    <property type="nucleotide sequence ID" value="NZ_CP022295.1"/>
</dbReference>
<feature type="transmembrane region" description="Helical" evidence="1">
    <location>
        <begin position="12"/>
        <end position="30"/>
    </location>
</feature>
<reference evidence="4 5" key="1">
    <citation type="submission" date="2017-06" db="EMBL/GenBank/DDBJ databases">
        <title>Complete Genome Sequence of the Soil Carbazole-Degrading Bacterium Nocardioides aromaticivorans IC177.</title>
        <authorList>
            <person name="Vejarano F."/>
            <person name="Suzuki-Minakuchi C."/>
            <person name="Ohtsubo Y."/>
            <person name="Tsuda M."/>
            <person name="Okada K."/>
            <person name="Nojiri H."/>
        </authorList>
    </citation>
    <scope>NUCLEOTIDE SEQUENCE [LARGE SCALE GENOMIC DNA]</scope>
    <source>
        <strain evidence="4 5">IC177</strain>
    </source>
</reference>
<dbReference type="Proteomes" id="UP000662818">
    <property type="component" value="Chromosome"/>
</dbReference>
<protein>
    <submittedName>
        <fullName evidence="4">Acyltransferase</fullName>
    </submittedName>
</protein>
<name>A0ABX7PFN0_9ACTN</name>
<feature type="transmembrane region" description="Helical" evidence="1">
    <location>
        <begin position="200"/>
        <end position="223"/>
    </location>
</feature>
<dbReference type="PANTHER" id="PTHR23028">
    <property type="entry name" value="ACETYLTRANSFERASE"/>
    <property type="match status" value="1"/>
</dbReference>
<feature type="domain" description="SGNH" evidence="3">
    <location>
        <begin position="463"/>
        <end position="686"/>
    </location>
</feature>
<feature type="transmembrane region" description="Helical" evidence="1">
    <location>
        <begin position="332"/>
        <end position="350"/>
    </location>
</feature>
<feature type="transmembrane region" description="Helical" evidence="1">
    <location>
        <begin position="244"/>
        <end position="263"/>
    </location>
</feature>
<keyword evidence="1" id="KW-0472">Membrane</keyword>
<sequence>MSAREGTVLRTDIQGLRALAVALVVVYHLHAAAVPGGFVGVDVFFVISGFLITAHLVARPPRSARDLGAFWGRRIRRLLPASLLVLVASLVATRLLAPETMWAATASDARAAALYVVNWALAGRAVDYLASDDAPTAVQHFWSLSVEEQFYFLWPLLVAGVVLLARRRGVGTRTALVAAFAVVTAASFAWSVHLTRVNPAAAYFVTPARVWELAAGGLVAAWLTDRHQRGKRAAERSPGALPALGAWTGLALIGLAAATYSAATPFPGHHAALPVLGAVLLIACGAPRESRLGPGRLLALRPVQWLGDVSYSVYLWHWPLVVITVAVTGHAIGPRTGAAVLVATLLLAAATERLVERPFRAPRLSLQVRRTYAVGALAMGVVVALASVQLVEVQRRSDEAARQLAAALQDGGPCFGAAAVGRRCPEASYDDLVPAAAVAADDKAEAYGDVGPRSCWSAEPDFADVPCTFGDADGTVSVALFGNSHAGQWLPALQALAQDHGWRIETRLASRCASADIEQDFDEPEAVGTCADWVRRTAAELVETKPDLVVVSNRMQAQAVGLDDAGSAEAYREGYARVLGGIADAGIPVLAIRDTPAPGRSIPDCVASERDDYDACAGPRRTWLPEDPVVDVVAAAHDPLLRLVDLTDRFCGRTECRAVNGNVITYFDGHHITATYAHTLAPYLEPAVLDALAAGRSRPS</sequence>
<keyword evidence="4" id="KW-0808">Transferase</keyword>
<evidence type="ECO:0000256" key="1">
    <source>
        <dbReference type="SAM" id="Phobius"/>
    </source>
</evidence>
<gene>
    <name evidence="4" type="ORF">CFH99_03035</name>
</gene>